<protein>
    <submittedName>
        <fullName evidence="1">Uncharacterized protein</fullName>
    </submittedName>
</protein>
<accession>A0A382Q0C6</accession>
<evidence type="ECO:0000313" key="1">
    <source>
        <dbReference type="EMBL" id="SVC78557.1"/>
    </source>
</evidence>
<dbReference type="EMBL" id="UINC01110804">
    <property type="protein sequence ID" value="SVC78557.1"/>
    <property type="molecule type" value="Genomic_DNA"/>
</dbReference>
<gene>
    <name evidence="1" type="ORF">METZ01_LOCUS331411</name>
</gene>
<organism evidence="1">
    <name type="scientific">marine metagenome</name>
    <dbReference type="NCBI Taxonomy" id="408172"/>
    <lineage>
        <taxon>unclassified sequences</taxon>
        <taxon>metagenomes</taxon>
        <taxon>ecological metagenomes</taxon>
    </lineage>
</organism>
<feature type="non-terminal residue" evidence="1">
    <location>
        <position position="80"/>
    </location>
</feature>
<sequence length="80" mass="9407">MENEISEYLELASKAYYEGDPIMSDEAYDKLSESNKYQKVGYTVEGSRVKHPFRMYSLNKWYTHQGEEHPLFRYAGSVLT</sequence>
<proteinExistence type="predicted"/>
<dbReference type="SUPFAM" id="SSF56091">
    <property type="entry name" value="DNA ligase/mRNA capping enzyme, catalytic domain"/>
    <property type="match status" value="1"/>
</dbReference>
<dbReference type="AlphaFoldDB" id="A0A382Q0C6"/>
<reference evidence="1" key="1">
    <citation type="submission" date="2018-05" db="EMBL/GenBank/DDBJ databases">
        <authorList>
            <person name="Lanie J.A."/>
            <person name="Ng W.-L."/>
            <person name="Kazmierczak K.M."/>
            <person name="Andrzejewski T.M."/>
            <person name="Davidsen T.M."/>
            <person name="Wayne K.J."/>
            <person name="Tettelin H."/>
            <person name="Glass J.I."/>
            <person name="Rusch D."/>
            <person name="Podicherti R."/>
            <person name="Tsui H.-C.T."/>
            <person name="Winkler M.E."/>
        </authorList>
    </citation>
    <scope>NUCLEOTIDE SEQUENCE</scope>
</reference>
<name>A0A382Q0C6_9ZZZZ</name>